<feature type="transmembrane region" description="Helical" evidence="8">
    <location>
        <begin position="47"/>
        <end position="66"/>
    </location>
</feature>
<dbReference type="GO" id="GO:0005886">
    <property type="term" value="C:plasma membrane"/>
    <property type="evidence" value="ECO:0007669"/>
    <property type="project" value="UniProtKB-SubCell"/>
</dbReference>
<comment type="similarity">
    <text evidence="2">Belongs to the MscS (TC 1.A.23) family.</text>
</comment>
<sequence>MVAGSRYDYTRWVNTDQTTVLDMADFHYLANTHVPAPFDTIGIENPWVIVGVVLVASYIVASLVEWGGKELLHRSDSSSTTSFNRMFFEVIHTPLYLSIGLLGVYLSLVVLDFVESSFYFVGALLTAFVVLWAWAALRLGNRWIEYAHSSENNYKFAPVFKNAWKIVTVIGSGLLLVSIWDLEITPFLASAGILGIVIGLAAQETISNLIGGVSLYFDDTYEVGDVILLDDDGLRGAVVDIGIRSTTVLTRDNVTVTVPNSVLNSSQVINQSTPQRRTRMRIPITAEYGTDYRKVEQILLDVCDDVSLIHDSPPPQVLFSEFGDSALVFELRAFVVHPLKEKSAIDRVNRRVYDEFSDAGIGIPFPQRELSFHESEIDPNSSESTINKPNIDSANYGGQSHNDDGH</sequence>
<feature type="transmembrane region" description="Helical" evidence="8">
    <location>
        <begin position="87"/>
        <end position="111"/>
    </location>
</feature>
<accession>A0A3N6MIT8</accession>
<dbReference type="SUPFAM" id="SSF50182">
    <property type="entry name" value="Sm-like ribonucleoproteins"/>
    <property type="match status" value="1"/>
</dbReference>
<dbReference type="InterPro" id="IPR045275">
    <property type="entry name" value="MscS_archaea/bacteria_type"/>
</dbReference>
<feature type="transmembrane region" description="Helical" evidence="8">
    <location>
        <begin position="117"/>
        <end position="141"/>
    </location>
</feature>
<dbReference type="Pfam" id="PF21082">
    <property type="entry name" value="MS_channel_3rd"/>
    <property type="match status" value="1"/>
</dbReference>
<feature type="compositionally biased region" description="Polar residues" evidence="7">
    <location>
        <begin position="378"/>
        <end position="400"/>
    </location>
</feature>
<dbReference type="EMBL" id="REFZ01000001">
    <property type="protein sequence ID" value="RQH03178.1"/>
    <property type="molecule type" value="Genomic_DNA"/>
</dbReference>
<feature type="domain" description="Mechanosensitive ion channel MscS C-terminal" evidence="10">
    <location>
        <begin position="282"/>
        <end position="363"/>
    </location>
</feature>
<dbReference type="Pfam" id="PF00924">
    <property type="entry name" value="MS_channel_2nd"/>
    <property type="match status" value="1"/>
</dbReference>
<keyword evidence="4 8" id="KW-0812">Transmembrane</keyword>
<dbReference type="InterPro" id="IPR010920">
    <property type="entry name" value="LSM_dom_sf"/>
</dbReference>
<dbReference type="PANTHER" id="PTHR30221">
    <property type="entry name" value="SMALL-CONDUCTANCE MECHANOSENSITIVE CHANNEL"/>
    <property type="match status" value="1"/>
</dbReference>
<dbReference type="InterPro" id="IPR011014">
    <property type="entry name" value="MscS_channel_TM-2"/>
</dbReference>
<dbReference type="InterPro" id="IPR049278">
    <property type="entry name" value="MS_channel_C"/>
</dbReference>
<dbReference type="Proteomes" id="UP000281431">
    <property type="component" value="Unassembled WGS sequence"/>
</dbReference>
<proteinExistence type="inferred from homology"/>
<keyword evidence="5 8" id="KW-1133">Transmembrane helix</keyword>
<dbReference type="Gene3D" id="2.30.30.60">
    <property type="match status" value="1"/>
</dbReference>
<dbReference type="GO" id="GO:0008381">
    <property type="term" value="F:mechanosensitive monoatomic ion channel activity"/>
    <property type="evidence" value="ECO:0007669"/>
    <property type="project" value="InterPro"/>
</dbReference>
<dbReference type="InterPro" id="IPR023408">
    <property type="entry name" value="MscS_beta-dom_sf"/>
</dbReference>
<evidence type="ECO:0000313" key="11">
    <source>
        <dbReference type="EMBL" id="RQH03178.1"/>
    </source>
</evidence>
<name>A0A3N6MIT8_NATCH</name>
<gene>
    <name evidence="11" type="ORF">EA472_00885</name>
</gene>
<comment type="caution">
    <text evidence="11">The sequence shown here is derived from an EMBL/GenBank/DDBJ whole genome shotgun (WGS) entry which is preliminary data.</text>
</comment>
<keyword evidence="6 8" id="KW-0472">Membrane</keyword>
<evidence type="ECO:0000256" key="2">
    <source>
        <dbReference type="ARBA" id="ARBA00008017"/>
    </source>
</evidence>
<evidence type="ECO:0000256" key="5">
    <source>
        <dbReference type="ARBA" id="ARBA00022989"/>
    </source>
</evidence>
<evidence type="ECO:0000256" key="7">
    <source>
        <dbReference type="SAM" id="MobiDB-lite"/>
    </source>
</evidence>
<evidence type="ECO:0000256" key="4">
    <source>
        <dbReference type="ARBA" id="ARBA00022692"/>
    </source>
</evidence>
<protein>
    <submittedName>
        <fullName evidence="11">Mechanosensitive ion channel family protein</fullName>
    </submittedName>
</protein>
<evidence type="ECO:0000259" key="9">
    <source>
        <dbReference type="Pfam" id="PF00924"/>
    </source>
</evidence>
<evidence type="ECO:0000256" key="6">
    <source>
        <dbReference type="ARBA" id="ARBA00023136"/>
    </source>
</evidence>
<dbReference type="AlphaFoldDB" id="A0A3N6MIT8"/>
<evidence type="ECO:0000313" key="12">
    <source>
        <dbReference type="Proteomes" id="UP000281431"/>
    </source>
</evidence>
<dbReference type="InterPro" id="IPR006685">
    <property type="entry name" value="MscS_channel_2nd"/>
</dbReference>
<keyword evidence="3" id="KW-1003">Cell membrane</keyword>
<evidence type="ECO:0000256" key="3">
    <source>
        <dbReference type="ARBA" id="ARBA00022475"/>
    </source>
</evidence>
<dbReference type="InterPro" id="IPR011066">
    <property type="entry name" value="MscS_channel_C_sf"/>
</dbReference>
<dbReference type="SUPFAM" id="SSF82689">
    <property type="entry name" value="Mechanosensitive channel protein MscS (YggB), C-terminal domain"/>
    <property type="match status" value="1"/>
</dbReference>
<evidence type="ECO:0000259" key="10">
    <source>
        <dbReference type="Pfam" id="PF21082"/>
    </source>
</evidence>
<reference evidence="11 12" key="1">
    <citation type="submission" date="2018-10" db="EMBL/GenBank/DDBJ databases">
        <title>Natrarchaeobius chitinivorans gen. nov., sp. nov., and Natrarchaeobius haloalkaliphilus sp. nov., alkaliphilic, chitin-utilizing haloarchaea from hypersaline alkaline lakes.</title>
        <authorList>
            <person name="Sorokin D.Y."/>
            <person name="Elcheninov A.G."/>
            <person name="Kostrikina N.A."/>
            <person name="Bale N.J."/>
            <person name="Sinninghe Damste J.S."/>
            <person name="Khijniak T.V."/>
            <person name="Kublanov I.V."/>
            <person name="Toshchakov S.V."/>
        </authorList>
    </citation>
    <scope>NUCLEOTIDE SEQUENCE [LARGE SCALE GENOMIC DNA]</scope>
    <source>
        <strain evidence="11 12">AArcht7</strain>
    </source>
</reference>
<dbReference type="SUPFAM" id="SSF82861">
    <property type="entry name" value="Mechanosensitive channel protein MscS (YggB), transmembrane region"/>
    <property type="match status" value="1"/>
</dbReference>
<dbReference type="Gene3D" id="3.30.70.100">
    <property type="match status" value="1"/>
</dbReference>
<feature type="region of interest" description="Disordered" evidence="7">
    <location>
        <begin position="375"/>
        <end position="406"/>
    </location>
</feature>
<feature type="domain" description="Mechanosensitive ion channel MscS" evidence="9">
    <location>
        <begin position="205"/>
        <end position="272"/>
    </location>
</feature>
<evidence type="ECO:0000256" key="1">
    <source>
        <dbReference type="ARBA" id="ARBA00004651"/>
    </source>
</evidence>
<dbReference type="Gene3D" id="1.10.287.1260">
    <property type="match status" value="1"/>
</dbReference>
<organism evidence="11 12">
    <name type="scientific">Natrarchaeobius chitinivorans</name>
    <dbReference type="NCBI Taxonomy" id="1679083"/>
    <lineage>
        <taxon>Archaea</taxon>
        <taxon>Methanobacteriati</taxon>
        <taxon>Methanobacteriota</taxon>
        <taxon>Stenosarchaea group</taxon>
        <taxon>Halobacteria</taxon>
        <taxon>Halobacteriales</taxon>
        <taxon>Natrialbaceae</taxon>
        <taxon>Natrarchaeobius</taxon>
    </lineage>
</organism>
<dbReference type="PANTHER" id="PTHR30221:SF1">
    <property type="entry name" value="SMALL-CONDUCTANCE MECHANOSENSITIVE CHANNEL"/>
    <property type="match status" value="1"/>
</dbReference>
<comment type="subcellular location">
    <subcellularLocation>
        <location evidence="1">Cell membrane</location>
        <topology evidence="1">Multi-pass membrane protein</topology>
    </subcellularLocation>
</comment>
<keyword evidence="12" id="KW-1185">Reference proteome</keyword>
<evidence type="ECO:0000256" key="8">
    <source>
        <dbReference type="SAM" id="Phobius"/>
    </source>
</evidence>